<dbReference type="OMA" id="HSTREHK"/>
<name>A0A8C5F927_GADMO</name>
<dbReference type="Ensembl" id="ENSGMOT00000018136.2">
    <property type="protein sequence ID" value="ENSGMOP00000017701.2"/>
    <property type="gene ID" value="ENSGMOG00000016481.2"/>
</dbReference>
<dbReference type="SUPFAM" id="SSF49764">
    <property type="entry name" value="HSP20-like chaperones"/>
    <property type="match status" value="1"/>
</dbReference>
<evidence type="ECO:0000313" key="4">
    <source>
        <dbReference type="Ensembl" id="ENSGMOP00000017701.2"/>
    </source>
</evidence>
<dbReference type="AlphaFoldDB" id="A0A8C5F927"/>
<dbReference type="PROSITE" id="PS01031">
    <property type="entry name" value="SHSP"/>
    <property type="match status" value="1"/>
</dbReference>
<organism evidence="4 5">
    <name type="scientific">Gadus morhua</name>
    <name type="common">Atlantic cod</name>
    <dbReference type="NCBI Taxonomy" id="8049"/>
    <lineage>
        <taxon>Eukaryota</taxon>
        <taxon>Metazoa</taxon>
        <taxon>Chordata</taxon>
        <taxon>Craniata</taxon>
        <taxon>Vertebrata</taxon>
        <taxon>Euteleostomi</taxon>
        <taxon>Actinopterygii</taxon>
        <taxon>Neopterygii</taxon>
        <taxon>Teleostei</taxon>
        <taxon>Neoteleostei</taxon>
        <taxon>Acanthomorphata</taxon>
        <taxon>Zeiogadaria</taxon>
        <taxon>Gadariae</taxon>
        <taxon>Gadiformes</taxon>
        <taxon>Gadoidei</taxon>
        <taxon>Gadidae</taxon>
        <taxon>Gadus</taxon>
    </lineage>
</organism>
<evidence type="ECO:0000259" key="3">
    <source>
        <dbReference type="PROSITE" id="PS01031"/>
    </source>
</evidence>
<evidence type="ECO:0000313" key="5">
    <source>
        <dbReference type="Proteomes" id="UP000694546"/>
    </source>
</evidence>
<keyword evidence="5" id="KW-1185">Reference proteome</keyword>
<dbReference type="GeneTree" id="ENSGT00390000010674"/>
<dbReference type="Proteomes" id="UP000694546">
    <property type="component" value="Chromosome 13"/>
</dbReference>
<dbReference type="PRINTS" id="PR00299">
    <property type="entry name" value="ACRYSTALLIN"/>
</dbReference>
<reference evidence="4" key="1">
    <citation type="submission" date="2025-08" db="UniProtKB">
        <authorList>
            <consortium name="Ensembl"/>
        </authorList>
    </citation>
    <scope>IDENTIFICATION</scope>
</reference>
<comment type="similarity">
    <text evidence="1 2">Belongs to the small heat shock protein (HSP20) family.</text>
</comment>
<dbReference type="Pfam" id="PF00011">
    <property type="entry name" value="HSP20"/>
    <property type="match status" value="1"/>
</dbReference>
<dbReference type="InterPro" id="IPR001436">
    <property type="entry name" value="Alpha-crystallin/sHSP_animal"/>
</dbReference>
<evidence type="ECO:0000256" key="1">
    <source>
        <dbReference type="PROSITE-ProRule" id="PRU00285"/>
    </source>
</evidence>
<proteinExistence type="inferred from homology"/>
<reference evidence="4" key="2">
    <citation type="submission" date="2025-09" db="UniProtKB">
        <authorList>
            <consortium name="Ensembl"/>
        </authorList>
    </citation>
    <scope>IDENTIFICATION</scope>
</reference>
<dbReference type="InterPro" id="IPR008978">
    <property type="entry name" value="HSP20-like_chaperone"/>
</dbReference>
<feature type="domain" description="SHSP" evidence="3">
    <location>
        <begin position="27"/>
        <end position="131"/>
    </location>
</feature>
<dbReference type="InterPro" id="IPR002068">
    <property type="entry name" value="A-crystallin/Hsp20_dom"/>
</dbReference>
<protein>
    <recommendedName>
        <fullName evidence="3">SHSP domain-containing protein</fullName>
    </recommendedName>
</protein>
<dbReference type="PANTHER" id="PTHR46907">
    <property type="entry name" value="HEAT SHOCK PROTEIN BETA-7-RELATED"/>
    <property type="match status" value="1"/>
</dbReference>
<dbReference type="Gene3D" id="2.60.40.790">
    <property type="match status" value="1"/>
</dbReference>
<accession>A0A8C5F927</accession>
<sequence>MRTGPRSSTTMDVSRDKLPKDLVVLNQLDDDHSTPTGHVRTIGDRFHFELDVSEFAPEDVVITSSNNLIEVSAEKMEKDGTVTNTFSHTCRLPVAMDPMSLTASMGDDGILKVKGRREAISIRNLKYTNKK</sequence>
<evidence type="ECO:0000256" key="2">
    <source>
        <dbReference type="RuleBase" id="RU003616"/>
    </source>
</evidence>